<dbReference type="InterPro" id="IPR013783">
    <property type="entry name" value="Ig-like_fold"/>
</dbReference>
<sequence length="500" mass="55219">MASDASKLLSFPSKPRVFIVSDISNEPDDAESLVRYLLYSNQFQTEGLVACTSTWMKTKVCPQDMHKIIDAYANVEANLNKHAHPDFPYPSASYLKSIIKPGAPVYGFQAVGDDVPLSEGGELLLERITAPSDDPLWILCWGGTNVLASVLYKLRASRSQEELAALTAKLRVYAISDQDDTGAWIRNSFPDILYIASVHGWNHYGMAAWTGISGDNYYGFDQGGPDFSKLTKEWFKEHIQIGPLGSAYPDYLFIPEGDTPTFLYLIQNGLGVSERPEFGSWGGRYQKTDISSSGLCSNHHSDAVDHVVGKDGRTYKSNHATIWRWRDAYQNDFAARMQWTLSPELAKANHHPVVSVNDSTGTAPIYVTAEAGSTLKFDASATYDPDGDALTFKWWHYREPSASQWWVSAEVEEVKIEKKDAEGRVVNITLPGPEKCCVDLLSRKAVEKGQVLHVILEVTDSGSPSLTSYKRIIIQTTNKDLKGGSDKEGEAIGDVMAGPS</sequence>
<dbReference type="InterPro" id="IPR048527">
    <property type="entry name" value="Sde182_C"/>
</dbReference>
<dbReference type="Gene3D" id="2.60.40.10">
    <property type="entry name" value="Immunoglobulins"/>
    <property type="match status" value="1"/>
</dbReference>
<dbReference type="Pfam" id="PF07632">
    <property type="entry name" value="Sde182_NH-like"/>
    <property type="match status" value="1"/>
</dbReference>
<evidence type="ECO:0000313" key="3">
    <source>
        <dbReference type="EMBL" id="PKS11135.1"/>
    </source>
</evidence>
<evidence type="ECO:0000259" key="1">
    <source>
        <dbReference type="Pfam" id="PF07632"/>
    </source>
</evidence>
<dbReference type="AlphaFoldDB" id="A0A2N3NFD7"/>
<evidence type="ECO:0000313" key="4">
    <source>
        <dbReference type="Proteomes" id="UP000233524"/>
    </source>
</evidence>
<comment type="caution">
    <text evidence="3">The sequence shown here is derived from an EMBL/GenBank/DDBJ whole genome shotgun (WGS) entry which is preliminary data.</text>
</comment>
<organism evidence="3 4">
    <name type="scientific">Lomentospora prolificans</name>
    <dbReference type="NCBI Taxonomy" id="41688"/>
    <lineage>
        <taxon>Eukaryota</taxon>
        <taxon>Fungi</taxon>
        <taxon>Dikarya</taxon>
        <taxon>Ascomycota</taxon>
        <taxon>Pezizomycotina</taxon>
        <taxon>Sordariomycetes</taxon>
        <taxon>Hypocreomycetidae</taxon>
        <taxon>Microascales</taxon>
        <taxon>Microascaceae</taxon>
        <taxon>Lomentospora</taxon>
    </lineage>
</organism>
<dbReference type="STRING" id="41688.A0A2N3NFD7"/>
<evidence type="ECO:0008006" key="5">
    <source>
        <dbReference type="Google" id="ProtNLM"/>
    </source>
</evidence>
<gene>
    <name evidence="3" type="ORF">jhhlp_002896</name>
</gene>
<dbReference type="EMBL" id="NLAX01000008">
    <property type="protein sequence ID" value="PKS11135.1"/>
    <property type="molecule type" value="Genomic_DNA"/>
</dbReference>
<feature type="domain" description="Cellulose-binding Sde182 C-terminal" evidence="2">
    <location>
        <begin position="374"/>
        <end position="476"/>
    </location>
</feature>
<proteinExistence type="predicted"/>
<dbReference type="Proteomes" id="UP000233524">
    <property type="component" value="Unassembled WGS sequence"/>
</dbReference>
<evidence type="ECO:0000259" key="2">
    <source>
        <dbReference type="Pfam" id="PF21027"/>
    </source>
</evidence>
<dbReference type="Gene3D" id="3.90.245.10">
    <property type="entry name" value="Ribonucleoside hydrolase-like"/>
    <property type="match status" value="1"/>
</dbReference>
<accession>A0A2N3NFD7</accession>
<reference evidence="3 4" key="1">
    <citation type="journal article" date="2017" name="G3 (Bethesda)">
        <title>First Draft Genome Sequence of the Pathogenic Fungus Lomentospora prolificans (Formerly Scedosporium prolificans).</title>
        <authorList>
            <person name="Luo R."/>
            <person name="Zimin A."/>
            <person name="Workman R."/>
            <person name="Fan Y."/>
            <person name="Pertea G."/>
            <person name="Grossman N."/>
            <person name="Wear M.P."/>
            <person name="Jia B."/>
            <person name="Miller H."/>
            <person name="Casadevall A."/>
            <person name="Timp W."/>
            <person name="Zhang S.X."/>
            <person name="Salzberg S.L."/>
        </authorList>
    </citation>
    <scope>NUCLEOTIDE SEQUENCE [LARGE SCALE GENOMIC DNA]</scope>
    <source>
        <strain evidence="3 4">JHH-5317</strain>
    </source>
</reference>
<dbReference type="OrthoDB" id="3592035at2759"/>
<dbReference type="GO" id="GO:0016799">
    <property type="term" value="F:hydrolase activity, hydrolyzing N-glycosyl compounds"/>
    <property type="evidence" value="ECO:0007669"/>
    <property type="project" value="InterPro"/>
</dbReference>
<name>A0A2N3NFD7_9PEZI</name>
<dbReference type="VEuPathDB" id="FungiDB:jhhlp_002896"/>
<keyword evidence="4" id="KW-1185">Reference proteome</keyword>
<feature type="domain" description="Cellulose-binding Sde182 nucleoside hydrolase-like" evidence="1">
    <location>
        <begin position="16"/>
        <end position="285"/>
    </location>
</feature>
<dbReference type="InterPro" id="IPR011483">
    <property type="entry name" value="Sde182_NH-like"/>
</dbReference>
<dbReference type="Pfam" id="PF21027">
    <property type="entry name" value="Sde0182_C"/>
    <property type="match status" value="1"/>
</dbReference>
<protein>
    <recommendedName>
        <fullName evidence="5">Cellulose-binding protein</fullName>
    </recommendedName>
</protein>
<dbReference type="InParanoid" id="A0A2N3NFD7"/>
<dbReference type="InterPro" id="IPR036452">
    <property type="entry name" value="Ribo_hydro-like"/>
</dbReference>